<sequence>MAARLICHRRLTMGVGLLAPVPAMHMKDALACCAERRRVAFGSQGDWMRFGNVEAEYGLKGMPVFIYVSDPQADPDGMRDPVYGRVSYRAVLVRTVGAVGGVHPDATVRPKSCVTQDTPTAHFFWEVTGLELIPEAERRLVTQFTALGRSKPLPSLSALRGPMFVRATFIGDYRLVPDAVLA</sequence>
<keyword evidence="2" id="KW-1185">Reference proteome</keyword>
<dbReference type="Proteomes" id="UP000249605">
    <property type="component" value="Plasmid unnamed6"/>
</dbReference>
<evidence type="ECO:0000313" key="1">
    <source>
        <dbReference type="EMBL" id="AWU98097.1"/>
    </source>
</evidence>
<reference evidence="1 2" key="1">
    <citation type="submission" date="2018-06" db="EMBL/GenBank/DDBJ databases">
        <title>Complete genome sequencing of Azospirillum sp. M2T2B2.</title>
        <authorList>
            <person name="Heo J."/>
            <person name="Kim S.-J."/>
            <person name="Kwon S.-W."/>
            <person name="Anandham R."/>
        </authorList>
    </citation>
    <scope>NUCLEOTIDE SEQUENCE [LARGE SCALE GENOMIC DNA]</scope>
    <source>
        <strain evidence="1 2">M2T2B2</strain>
        <plasmid evidence="1 2">unnamed6</plasmid>
    </source>
</reference>
<proteinExistence type="predicted"/>
<accession>A0A2U9SHB6</accession>
<dbReference type="EMBL" id="CP029836">
    <property type="protein sequence ID" value="AWU98097.1"/>
    <property type="molecule type" value="Genomic_DNA"/>
</dbReference>
<evidence type="ECO:0000313" key="2">
    <source>
        <dbReference type="Proteomes" id="UP000249605"/>
    </source>
</evidence>
<geneLocation type="plasmid" evidence="1 2">
    <name>unnamed6</name>
</geneLocation>
<keyword evidence="1" id="KW-0614">Plasmid</keyword>
<dbReference type="OrthoDB" id="9968618at2"/>
<name>A0A2U9SHB6_9PROT</name>
<dbReference type="KEGG" id="azm:DM194_27820"/>
<dbReference type="AlphaFoldDB" id="A0A2U9SHB6"/>
<gene>
    <name evidence="1" type="ORF">DM194_27820</name>
</gene>
<protein>
    <submittedName>
        <fullName evidence="1">Uncharacterized protein</fullName>
    </submittedName>
</protein>
<organism evidence="1 2">
    <name type="scientific">Azospirillum ramasamyi</name>
    <dbReference type="NCBI Taxonomy" id="682998"/>
    <lineage>
        <taxon>Bacteria</taxon>
        <taxon>Pseudomonadati</taxon>
        <taxon>Pseudomonadota</taxon>
        <taxon>Alphaproteobacteria</taxon>
        <taxon>Rhodospirillales</taxon>
        <taxon>Azospirillaceae</taxon>
        <taxon>Azospirillum</taxon>
    </lineage>
</organism>